<feature type="transmembrane region" description="Helical" evidence="1">
    <location>
        <begin position="34"/>
        <end position="58"/>
    </location>
</feature>
<protein>
    <recommendedName>
        <fullName evidence="2">DUF8108 domain-containing protein</fullName>
    </recommendedName>
</protein>
<proteinExistence type="predicted"/>
<dbReference type="RefSeq" id="WP_174678806.1">
    <property type="nucleotide sequence ID" value="NZ_JABUQZ010000001.1"/>
</dbReference>
<keyword evidence="6" id="KW-1185">Reference proteome</keyword>
<reference evidence="3 6" key="1">
    <citation type="submission" date="2020-06" db="EMBL/GenBank/DDBJ databases">
        <title>Haloterrigena sp. nov., an extremely halophilic archaeon isolated from a saline sediment.</title>
        <authorList>
            <person name="Liu B.-B."/>
        </authorList>
    </citation>
    <scope>NUCLEOTIDE SEQUENCE</scope>
    <source>
        <strain evidence="3">SYSU A121-1</strain>
        <strain evidence="4 6">SYSU A558-1</strain>
    </source>
</reference>
<evidence type="ECO:0000313" key="5">
    <source>
        <dbReference type="Proteomes" id="UP000728647"/>
    </source>
</evidence>
<evidence type="ECO:0000259" key="2">
    <source>
        <dbReference type="Pfam" id="PF26438"/>
    </source>
</evidence>
<evidence type="ECO:0000313" key="4">
    <source>
        <dbReference type="EMBL" id="NUC70720.1"/>
    </source>
</evidence>
<keyword evidence="1" id="KW-0472">Membrane</keyword>
<keyword evidence="1" id="KW-0812">Transmembrane</keyword>
<dbReference type="AlphaFoldDB" id="A0A8J8GHD7"/>
<dbReference type="Proteomes" id="UP000728647">
    <property type="component" value="Unassembled WGS sequence"/>
</dbReference>
<evidence type="ECO:0000313" key="6">
    <source>
        <dbReference type="Proteomes" id="UP001016761"/>
    </source>
</evidence>
<organism evidence="3 5">
    <name type="scientific">Haloterrigena gelatinilytica</name>
    <dbReference type="NCBI Taxonomy" id="2741724"/>
    <lineage>
        <taxon>Archaea</taxon>
        <taxon>Methanobacteriati</taxon>
        <taxon>Methanobacteriota</taxon>
        <taxon>Stenosarchaea group</taxon>
        <taxon>Halobacteria</taxon>
        <taxon>Halobacteriales</taxon>
        <taxon>Natrialbaceae</taxon>
        <taxon>Haloterrigena</taxon>
    </lineage>
</organism>
<dbReference type="EMBL" id="JABURA010000001">
    <property type="protein sequence ID" value="NUB89433.1"/>
    <property type="molecule type" value="Genomic_DNA"/>
</dbReference>
<dbReference type="Proteomes" id="UP001016761">
    <property type="component" value="Unassembled WGS sequence"/>
</dbReference>
<comment type="caution">
    <text evidence="3">The sequence shown here is derived from an EMBL/GenBank/DDBJ whole genome shotgun (WGS) entry which is preliminary data.</text>
</comment>
<dbReference type="InterPro" id="IPR058962">
    <property type="entry name" value="DUF8108_N"/>
</dbReference>
<accession>A0A8J8GHD7</accession>
<dbReference type="Pfam" id="PF26438">
    <property type="entry name" value="DUF8108_N"/>
    <property type="match status" value="1"/>
</dbReference>
<dbReference type="OrthoDB" id="53394at2157"/>
<evidence type="ECO:0000313" key="3">
    <source>
        <dbReference type="EMBL" id="NUB89433.1"/>
    </source>
</evidence>
<feature type="domain" description="DUF8108" evidence="2">
    <location>
        <begin position="3"/>
        <end position="65"/>
    </location>
</feature>
<sequence>MEKVIDDFITQGYKIKNQGERSTLMKKKSWGSGGMHVVVAVLTFWWTLGLGNAAYAIYKYMTAEEVQIKIDE</sequence>
<name>A0A8J8GHD7_9EURY</name>
<dbReference type="EMBL" id="JABUQZ010000001">
    <property type="protein sequence ID" value="NUC70720.1"/>
    <property type="molecule type" value="Genomic_DNA"/>
</dbReference>
<gene>
    <name evidence="3" type="ORF">HT576_00100</name>
    <name evidence="4" type="ORF">HTZ84_00060</name>
</gene>
<evidence type="ECO:0000256" key="1">
    <source>
        <dbReference type="SAM" id="Phobius"/>
    </source>
</evidence>
<keyword evidence="1" id="KW-1133">Transmembrane helix</keyword>